<reference evidence="2" key="1">
    <citation type="submission" date="2025-08" db="UniProtKB">
        <authorList>
            <consortium name="RefSeq"/>
        </authorList>
    </citation>
    <scope>IDENTIFICATION</scope>
    <source>
        <tissue evidence="2">Total insect</tissue>
    </source>
</reference>
<organism evidence="2">
    <name type="scientific">Thrips palmi</name>
    <name type="common">Melon thrips</name>
    <dbReference type="NCBI Taxonomy" id="161013"/>
    <lineage>
        <taxon>Eukaryota</taxon>
        <taxon>Metazoa</taxon>
        <taxon>Ecdysozoa</taxon>
        <taxon>Arthropoda</taxon>
        <taxon>Hexapoda</taxon>
        <taxon>Insecta</taxon>
        <taxon>Pterygota</taxon>
        <taxon>Neoptera</taxon>
        <taxon>Paraneoptera</taxon>
        <taxon>Thysanoptera</taxon>
        <taxon>Terebrantia</taxon>
        <taxon>Thripoidea</taxon>
        <taxon>Thripidae</taxon>
        <taxon>Thrips</taxon>
    </lineage>
</organism>
<dbReference type="RefSeq" id="XP_034236925.1">
    <property type="nucleotide sequence ID" value="XM_034381034.1"/>
</dbReference>
<accession>A0A6P8YIR6</accession>
<evidence type="ECO:0000313" key="1">
    <source>
        <dbReference type="Proteomes" id="UP000515158"/>
    </source>
</evidence>
<keyword evidence="1" id="KW-1185">Reference proteome</keyword>
<dbReference type="GeneID" id="117642639"/>
<gene>
    <name evidence="2" type="primary">LOC117642639</name>
</gene>
<protein>
    <submittedName>
        <fullName evidence="2">Uncharacterized protein LOC117642639 isoform X2</fullName>
    </submittedName>
</protein>
<dbReference type="Proteomes" id="UP000515158">
    <property type="component" value="Unplaced"/>
</dbReference>
<evidence type="ECO:0000313" key="2">
    <source>
        <dbReference type="RefSeq" id="XP_034236925.1"/>
    </source>
</evidence>
<dbReference type="OrthoDB" id="5383296at2759"/>
<sequence>MWRAYILLMIPARTPLMHLSAMYGTFSSGQERWVKVFRAVRNSVVRRSPGPDAKNCNLHQNHRSYGTSLYAPVFKAAFSRELNRHQVAVTPELRFSAQDGSA</sequence>
<name>A0A6P8YIR6_THRPL</name>
<dbReference type="AlphaFoldDB" id="A0A6P8YIR6"/>
<proteinExistence type="predicted"/>